<dbReference type="GO" id="GO:0050511">
    <property type="term" value="F:undecaprenyldiphospho-muramoylpentapeptide beta-N-acetylglucosaminyltransferase activity"/>
    <property type="evidence" value="ECO:0007669"/>
    <property type="project" value="InterPro"/>
</dbReference>
<keyword evidence="10" id="KW-0175">Coiled coil</keyword>
<proteinExistence type="inferred from homology"/>
<evidence type="ECO:0000256" key="10">
    <source>
        <dbReference type="SAM" id="Coils"/>
    </source>
</evidence>
<gene>
    <name evidence="13" type="primary">murG_17</name>
    <name evidence="13" type="ORF">SDC9_41184</name>
</gene>
<keyword evidence="6" id="KW-0573">Peptidoglycan synthesis</keyword>
<dbReference type="EC" id="2.4.1.227" evidence="13"/>
<dbReference type="Pfam" id="PF03033">
    <property type="entry name" value="Glyco_transf_28"/>
    <property type="match status" value="1"/>
</dbReference>
<dbReference type="PANTHER" id="PTHR21015:SF27">
    <property type="entry name" value="UDP-N-ACETYLGLUCOSAMINE--N-ACETYLMURAMYL-(PENTAPEPTIDE) PYROPHOSPHORYL-UNDECAPRENOL N-ACETYLGLUCOSAMINE TRANSFERASE"/>
    <property type="match status" value="1"/>
</dbReference>
<dbReference type="HAMAP" id="MF_00033">
    <property type="entry name" value="MurG"/>
    <property type="match status" value="1"/>
</dbReference>
<keyword evidence="7" id="KW-0472">Membrane</keyword>
<dbReference type="CDD" id="cd03785">
    <property type="entry name" value="GT28_MurG"/>
    <property type="match status" value="1"/>
</dbReference>
<accession>A0A644VUE3</accession>
<dbReference type="InterPro" id="IPR004276">
    <property type="entry name" value="GlycoTrans_28_N"/>
</dbReference>
<evidence type="ECO:0000256" key="7">
    <source>
        <dbReference type="ARBA" id="ARBA00023136"/>
    </source>
</evidence>
<dbReference type="GO" id="GO:0008360">
    <property type="term" value="P:regulation of cell shape"/>
    <property type="evidence" value="ECO:0007669"/>
    <property type="project" value="UniProtKB-KW"/>
</dbReference>
<dbReference type="InterPro" id="IPR007235">
    <property type="entry name" value="Glyco_trans_28_C"/>
</dbReference>
<dbReference type="EMBL" id="VSSQ01000451">
    <property type="protein sequence ID" value="MPL95021.1"/>
    <property type="molecule type" value="Genomic_DNA"/>
</dbReference>
<keyword evidence="2" id="KW-0132">Cell division</keyword>
<dbReference type="Gene3D" id="3.40.50.2000">
    <property type="entry name" value="Glycogen Phosphorylase B"/>
    <property type="match status" value="2"/>
</dbReference>
<keyword evidence="3 13" id="KW-0328">Glycosyltransferase</keyword>
<evidence type="ECO:0000256" key="5">
    <source>
        <dbReference type="ARBA" id="ARBA00022960"/>
    </source>
</evidence>
<dbReference type="NCBIfam" id="TIGR01133">
    <property type="entry name" value="murG"/>
    <property type="match status" value="1"/>
</dbReference>
<evidence type="ECO:0000256" key="9">
    <source>
        <dbReference type="ARBA" id="ARBA00023316"/>
    </source>
</evidence>
<keyword evidence="4 13" id="KW-0808">Transferase</keyword>
<dbReference type="GO" id="GO:0009252">
    <property type="term" value="P:peptidoglycan biosynthetic process"/>
    <property type="evidence" value="ECO:0007669"/>
    <property type="project" value="UniProtKB-KW"/>
</dbReference>
<evidence type="ECO:0000256" key="1">
    <source>
        <dbReference type="ARBA" id="ARBA00022475"/>
    </source>
</evidence>
<evidence type="ECO:0000256" key="4">
    <source>
        <dbReference type="ARBA" id="ARBA00022679"/>
    </source>
</evidence>
<evidence type="ECO:0000256" key="3">
    <source>
        <dbReference type="ARBA" id="ARBA00022676"/>
    </source>
</evidence>
<evidence type="ECO:0000259" key="11">
    <source>
        <dbReference type="Pfam" id="PF03033"/>
    </source>
</evidence>
<keyword evidence="8" id="KW-0131">Cell cycle</keyword>
<sequence length="361" mass="40274">MNKYKIIMTGGGTAGHVTPNLALVPRLKEEGFEIKYIGSKDGIEKEIIKDAKIPYYEISSGKLRRYFDIKNFTDPFKVMKGVMEANRILKKEKPNIVFSKGGFVAVPVVIAASMRKIPVVSHESDLTPGLANKLSSPFCSKLCVTFRESLRYIKDDKGVLTGTPIRKEILNGSSRQGKEICGFKDNKEILLVIGGSLGAKSINDEVRKNIEKLLENFNIIHICGKGNLDQNLNGLKGYVQYEYVKDELPHLLKAANYVISRAGANVIFELLALNKPTLLIPLSKKISRGDQILNAKSFEKEGFSLVLDEDEMMENEKILLAKIKELTENRNELIKNMKNSGITNGVEAILAVIRKSMELNK</sequence>
<name>A0A644VUE3_9ZZZZ</name>
<organism evidence="13">
    <name type="scientific">bioreactor metagenome</name>
    <dbReference type="NCBI Taxonomy" id="1076179"/>
    <lineage>
        <taxon>unclassified sequences</taxon>
        <taxon>metagenomes</taxon>
        <taxon>ecological metagenomes</taxon>
    </lineage>
</organism>
<dbReference type="GO" id="GO:0005975">
    <property type="term" value="P:carbohydrate metabolic process"/>
    <property type="evidence" value="ECO:0007669"/>
    <property type="project" value="InterPro"/>
</dbReference>
<dbReference type="Pfam" id="PF04101">
    <property type="entry name" value="Glyco_tran_28_C"/>
    <property type="match status" value="1"/>
</dbReference>
<protein>
    <submittedName>
        <fullName evidence="13">UDP-N-acetylglucosamine--N-acetylmuramyl-(Pentapeptide) pyrophosphoryl-undecaprenol N-acetylglucosamine transferase</fullName>
        <ecNumber evidence="13">2.4.1.227</ecNumber>
    </submittedName>
</protein>
<evidence type="ECO:0000259" key="12">
    <source>
        <dbReference type="Pfam" id="PF04101"/>
    </source>
</evidence>
<evidence type="ECO:0000256" key="8">
    <source>
        <dbReference type="ARBA" id="ARBA00023306"/>
    </source>
</evidence>
<evidence type="ECO:0000256" key="6">
    <source>
        <dbReference type="ARBA" id="ARBA00022984"/>
    </source>
</evidence>
<comment type="caution">
    <text evidence="13">The sequence shown here is derived from an EMBL/GenBank/DDBJ whole genome shotgun (WGS) entry which is preliminary data.</text>
</comment>
<dbReference type="GO" id="GO:0051301">
    <property type="term" value="P:cell division"/>
    <property type="evidence" value="ECO:0007669"/>
    <property type="project" value="UniProtKB-KW"/>
</dbReference>
<evidence type="ECO:0000256" key="2">
    <source>
        <dbReference type="ARBA" id="ARBA00022618"/>
    </source>
</evidence>
<dbReference type="PANTHER" id="PTHR21015">
    <property type="entry name" value="UDP-N-ACETYLGLUCOSAMINE--N-ACETYLMURAMYL-(PENTAPEPTIDE) PYROPHOSPHORYL-UNDECAPRENOL N-ACETYLGLUCOSAMINE TRANSFERASE 1"/>
    <property type="match status" value="1"/>
</dbReference>
<keyword evidence="1" id="KW-1003">Cell membrane</keyword>
<dbReference type="AlphaFoldDB" id="A0A644VUE3"/>
<feature type="coiled-coil region" evidence="10">
    <location>
        <begin position="309"/>
        <end position="336"/>
    </location>
</feature>
<feature type="domain" description="Glycosyl transferase family 28 C-terminal" evidence="12">
    <location>
        <begin position="190"/>
        <end position="342"/>
    </location>
</feature>
<dbReference type="NCBIfam" id="NF009102">
    <property type="entry name" value="PRK12446.1"/>
    <property type="match status" value="1"/>
</dbReference>
<keyword evidence="9" id="KW-0961">Cell wall biogenesis/degradation</keyword>
<feature type="domain" description="Glycosyltransferase family 28 N-terminal" evidence="11">
    <location>
        <begin position="6"/>
        <end position="141"/>
    </location>
</feature>
<dbReference type="SUPFAM" id="SSF53756">
    <property type="entry name" value="UDP-Glycosyltransferase/glycogen phosphorylase"/>
    <property type="match status" value="1"/>
</dbReference>
<dbReference type="GO" id="GO:0071555">
    <property type="term" value="P:cell wall organization"/>
    <property type="evidence" value="ECO:0007669"/>
    <property type="project" value="UniProtKB-KW"/>
</dbReference>
<keyword evidence="5" id="KW-0133">Cell shape</keyword>
<dbReference type="InterPro" id="IPR006009">
    <property type="entry name" value="GlcNAc_MurG"/>
</dbReference>
<reference evidence="13" key="1">
    <citation type="submission" date="2019-08" db="EMBL/GenBank/DDBJ databases">
        <authorList>
            <person name="Kucharzyk K."/>
            <person name="Murdoch R.W."/>
            <person name="Higgins S."/>
            <person name="Loffler F."/>
        </authorList>
    </citation>
    <scope>NUCLEOTIDE SEQUENCE</scope>
</reference>
<evidence type="ECO:0000313" key="13">
    <source>
        <dbReference type="EMBL" id="MPL95021.1"/>
    </source>
</evidence>